<gene>
    <name evidence="6" type="ORF">ACFSQS_14320</name>
</gene>
<protein>
    <submittedName>
        <fullName evidence="6">TlpA family protein disulfide reductase</fullName>
    </submittedName>
</protein>
<dbReference type="SUPFAM" id="SSF52833">
    <property type="entry name" value="Thioredoxin-like"/>
    <property type="match status" value="1"/>
</dbReference>
<dbReference type="PROSITE" id="PS00194">
    <property type="entry name" value="THIOREDOXIN_1"/>
    <property type="match status" value="1"/>
</dbReference>
<keyword evidence="4" id="KW-0676">Redox-active center</keyword>
<reference evidence="7" key="1">
    <citation type="journal article" date="2019" name="Int. J. Syst. Evol. Microbiol.">
        <title>The Global Catalogue of Microorganisms (GCM) 10K type strain sequencing project: providing services to taxonomists for standard genome sequencing and annotation.</title>
        <authorList>
            <consortium name="The Broad Institute Genomics Platform"/>
            <consortium name="The Broad Institute Genome Sequencing Center for Infectious Disease"/>
            <person name="Wu L."/>
            <person name="Ma J."/>
        </authorList>
    </citation>
    <scope>NUCLEOTIDE SEQUENCE [LARGE SCALE GENOMIC DNA]</scope>
    <source>
        <strain evidence="7">KCTC 42903</strain>
    </source>
</reference>
<dbReference type="InterPro" id="IPR017937">
    <property type="entry name" value="Thioredoxin_CS"/>
</dbReference>
<dbReference type="EMBL" id="JBHULK010000007">
    <property type="protein sequence ID" value="MFD2536286.1"/>
    <property type="molecule type" value="Genomic_DNA"/>
</dbReference>
<comment type="caution">
    <text evidence="6">The sequence shown here is derived from an EMBL/GenBank/DDBJ whole genome shotgun (WGS) entry which is preliminary data.</text>
</comment>
<evidence type="ECO:0000313" key="7">
    <source>
        <dbReference type="Proteomes" id="UP001597441"/>
    </source>
</evidence>
<evidence type="ECO:0000259" key="5">
    <source>
        <dbReference type="PROSITE" id="PS51352"/>
    </source>
</evidence>
<name>A0ABW5JUK1_9FLAO</name>
<dbReference type="InterPro" id="IPR050553">
    <property type="entry name" value="Thioredoxin_ResA/DsbE_sf"/>
</dbReference>
<dbReference type="InterPro" id="IPR036249">
    <property type="entry name" value="Thioredoxin-like_sf"/>
</dbReference>
<sequence length="951" mass="110533">MNKSIKTPTRIGIYLFMFFMGISYAQESKSNNIALPESVFGEWYNDSGNNEYNGLLIHRGFIEYNYRALMYQDIRKDNNGIINFDAKDMQGHTVSHQLEVLTKDSIKLKAGDYPFITYVKHKDPLQAKRVTISDVPNAIKKRWFTTDGKNNLEFTVENENITFRNKTYGIEEIVHFRPNQTGEYRFIVKNENDYWMFYFKNWDKHYLQVGFNGKFGDLYKADKDYPDYRIDNMSAYLNSKMPKALRGNWLKADGSNAWAFSFYYDNAILDKAIWNYKSVTKKGKLYTITLQQNGTEKTMYAKLNKDKTASFGTHKKALVTYSTSLLNNPNLKLANDEIYKEETLFKADSATYSGIIRGFTAQSKEKTGMVHVGNVFTGKQESHLVKIQDDGRFSVTFPMYYPQQVYVRFPNYNASVFVEPGKETWQFLNPNTPSQGLFAGDNAQLNTDFYSLLFIVRDRSFYTDVARHVDELSLETYKEKCFAFYNRQIKKRDSVINTRFLSNKTRQVFDLELGYNLYQNILSYDIYSKDRNSSKIDRDYISFITPEIYNNKLAVVSSGYSSFINRLKFLDFTRKGISVTHPNTIELAELLKSENIALTDEEKEWVAFYKKYNEENATALKKLKDFSEKNQDVLNGIGRKIGSVYQKMTEAERKEVFVGSNFKFENLNTFIKSKNLDITFSDEEIAVQNANKNVLTQEEKDRVAIIHSPENNKRNRAFLKKYKTQVDAYVSNEFIRIQKEQIKEIFGTNFSSELMIAQDILGSISRNFIPLTDAELKASQKQVEHPFIANVIKIENDAMKAKIEANKSKTDFVLNETPKTEADNIFDVIVSKYKGKVVFIDFWATWCGPCRSGIKKMKPLKEELKDKDLVFVYITNPSSPEKTYKNMIPDIKGEHYRVSQDEWNYLASKFKITGIPHYTLVNKKGEVVKDKIYFASAMDSFKKLFEEELEK</sequence>
<dbReference type="PROSITE" id="PS51352">
    <property type="entry name" value="THIOREDOXIN_2"/>
    <property type="match status" value="1"/>
</dbReference>
<dbReference type="PANTHER" id="PTHR42852:SF6">
    <property type="entry name" value="THIOL:DISULFIDE INTERCHANGE PROTEIN DSBE"/>
    <property type="match status" value="1"/>
</dbReference>
<dbReference type="PANTHER" id="PTHR42852">
    <property type="entry name" value="THIOL:DISULFIDE INTERCHANGE PROTEIN DSBE"/>
    <property type="match status" value="1"/>
</dbReference>
<keyword evidence="2" id="KW-0201">Cytochrome c-type biogenesis</keyword>
<evidence type="ECO:0000256" key="2">
    <source>
        <dbReference type="ARBA" id="ARBA00022748"/>
    </source>
</evidence>
<comment type="subcellular location">
    <subcellularLocation>
        <location evidence="1">Cell envelope</location>
    </subcellularLocation>
</comment>
<evidence type="ECO:0000256" key="4">
    <source>
        <dbReference type="ARBA" id="ARBA00023284"/>
    </source>
</evidence>
<proteinExistence type="predicted"/>
<accession>A0ABW5JUK1</accession>
<evidence type="ECO:0000256" key="1">
    <source>
        <dbReference type="ARBA" id="ARBA00004196"/>
    </source>
</evidence>
<organism evidence="6 7">
    <name type="scientific">Gelatiniphilus marinus</name>
    <dbReference type="NCBI Taxonomy" id="1759464"/>
    <lineage>
        <taxon>Bacteria</taxon>
        <taxon>Pseudomonadati</taxon>
        <taxon>Bacteroidota</taxon>
        <taxon>Flavobacteriia</taxon>
        <taxon>Flavobacteriales</taxon>
        <taxon>Flavobacteriaceae</taxon>
        <taxon>Gelatiniphilus</taxon>
    </lineage>
</organism>
<dbReference type="Proteomes" id="UP001597441">
    <property type="component" value="Unassembled WGS sequence"/>
</dbReference>
<dbReference type="InterPro" id="IPR012336">
    <property type="entry name" value="Thioredoxin-like_fold"/>
</dbReference>
<evidence type="ECO:0000256" key="3">
    <source>
        <dbReference type="ARBA" id="ARBA00023157"/>
    </source>
</evidence>
<dbReference type="Gene3D" id="3.40.30.10">
    <property type="entry name" value="Glutaredoxin"/>
    <property type="match status" value="1"/>
</dbReference>
<keyword evidence="7" id="KW-1185">Reference proteome</keyword>
<feature type="domain" description="Thioredoxin" evidence="5">
    <location>
        <begin position="803"/>
        <end position="951"/>
    </location>
</feature>
<evidence type="ECO:0000313" key="6">
    <source>
        <dbReference type="EMBL" id="MFD2536286.1"/>
    </source>
</evidence>
<dbReference type="CDD" id="cd02966">
    <property type="entry name" value="TlpA_like_family"/>
    <property type="match status" value="1"/>
</dbReference>
<dbReference type="RefSeq" id="WP_388020440.1">
    <property type="nucleotide sequence ID" value="NZ_JBHUDT010000007.1"/>
</dbReference>
<keyword evidence="3" id="KW-1015">Disulfide bond</keyword>
<dbReference type="Pfam" id="PF13905">
    <property type="entry name" value="Thioredoxin_8"/>
    <property type="match status" value="1"/>
</dbReference>
<dbReference type="InterPro" id="IPR013766">
    <property type="entry name" value="Thioredoxin_domain"/>
</dbReference>